<name>A0A5J4W372_9EUKA</name>
<dbReference type="Gene3D" id="3.10.10.10">
    <property type="entry name" value="HIV Type 1 Reverse Transcriptase, subunit A, domain 1"/>
    <property type="match status" value="1"/>
</dbReference>
<dbReference type="Gene3D" id="3.30.70.270">
    <property type="match status" value="1"/>
</dbReference>
<evidence type="ECO:0000313" key="2">
    <source>
        <dbReference type="EMBL" id="KAA6389016.1"/>
    </source>
</evidence>
<feature type="region of interest" description="Disordered" evidence="1">
    <location>
        <begin position="412"/>
        <end position="434"/>
    </location>
</feature>
<sequence>MEKDPEINENQIERHSERKITISLIQSDQNTQANPNIDLNYISTYRNTPHKPSSPHSQQHSASPPLEETLAILRTISPCDPRGYKEREPEPKQPKLQQYVGLMDVTERFHEIMKPIIEGERMKPKIMLPGQYKHYPNKDGSLFFYPPKIYRPIPIPRPKDLDLSEEQWEQFDGDVREGVVPIIYQSIPEAVIGLVTFAAQQIVESETESEDQEQLTNQVERIVADGTDDNEDNDQSEHAMESKHFTNGNDGLRKNDSGTQLQATVNGEADPEFNIIKTFANIPFHNVNGSDVLGGNGCGTQLQAATNVIRHENHQAIDNTGNRDNYEQAIDNRIGGQQQNNQGSNNEIQHQQDCVNNKPEQIGSPHTIHSEQELIYLNTSQSKGQPPLITTPPKLNQVKGKVVILKQKIHQPNELDTESKQVNQSPYPISSQGVPKLEPTLTLLTTSHQSSSGVKWQMQPQLLKTNPQDAPKAPRPMQNPRNRNMDSTKKTRQKQSPIPRLTNRISWTEEKRDQERREGKDLENRETDKENREILDGNGRINSEIFRIMGNNQYERLHPINIYSPVGTEEEAREYKIKLEEELKENIVIPIKKEQIKRYNLTFMIKKANGILKKILDAKALNKQITDFYFKMHDSIEVKQTKRFGDWGTSLDHTSAFHRLIVQAESQPYLAFEFQNNHYTYRAMPFETKHSSIYFCNGNGTDNVINKNENLDQNNQLCRRCLSRPLEQGVSKEHDLKSNRYTEIFQIHNEHGKERDRTESNSNILRMGMKSSKCNSENETEEVFTSPTRLIQYEKMDKDRNKNNSKINSEVNRKAKLSKTVILRSLTLPEHNGPSESISCKIERMEYNDDNEQNVNPRYKM</sequence>
<dbReference type="InterPro" id="IPR043502">
    <property type="entry name" value="DNA/RNA_pol_sf"/>
</dbReference>
<dbReference type="AlphaFoldDB" id="A0A5J4W372"/>
<feature type="region of interest" description="Disordered" evidence="1">
    <location>
        <begin position="226"/>
        <end position="258"/>
    </location>
</feature>
<feature type="compositionally biased region" description="Polar residues" evidence="1">
    <location>
        <begin position="420"/>
        <end position="433"/>
    </location>
</feature>
<feature type="region of interest" description="Disordered" evidence="1">
    <location>
        <begin position="465"/>
        <end position="535"/>
    </location>
</feature>
<comment type="caution">
    <text evidence="2">The sequence shown here is derived from an EMBL/GenBank/DDBJ whole genome shotgun (WGS) entry which is preliminary data.</text>
</comment>
<feature type="compositionally biased region" description="Polar residues" evidence="1">
    <location>
        <begin position="25"/>
        <end position="47"/>
    </location>
</feature>
<gene>
    <name evidence="2" type="ORF">EZS28_015454</name>
</gene>
<evidence type="ECO:0000313" key="3">
    <source>
        <dbReference type="Proteomes" id="UP000324800"/>
    </source>
</evidence>
<feature type="region of interest" description="Disordered" evidence="1">
    <location>
        <begin position="25"/>
        <end position="64"/>
    </location>
</feature>
<proteinExistence type="predicted"/>
<dbReference type="InterPro" id="IPR043128">
    <property type="entry name" value="Rev_trsase/Diguanyl_cyclase"/>
</dbReference>
<dbReference type="EMBL" id="SNRW01003746">
    <property type="protein sequence ID" value="KAA6389016.1"/>
    <property type="molecule type" value="Genomic_DNA"/>
</dbReference>
<feature type="non-terminal residue" evidence="2">
    <location>
        <position position="861"/>
    </location>
</feature>
<organism evidence="2 3">
    <name type="scientific">Streblomastix strix</name>
    <dbReference type="NCBI Taxonomy" id="222440"/>
    <lineage>
        <taxon>Eukaryota</taxon>
        <taxon>Metamonada</taxon>
        <taxon>Preaxostyla</taxon>
        <taxon>Oxymonadida</taxon>
        <taxon>Streblomastigidae</taxon>
        <taxon>Streblomastix</taxon>
    </lineage>
</organism>
<dbReference type="SUPFAM" id="SSF56672">
    <property type="entry name" value="DNA/RNA polymerases"/>
    <property type="match status" value="1"/>
</dbReference>
<reference evidence="2 3" key="1">
    <citation type="submission" date="2019-03" db="EMBL/GenBank/DDBJ databases">
        <title>Single cell metagenomics reveals metabolic interactions within the superorganism composed of flagellate Streblomastix strix and complex community of Bacteroidetes bacteria on its surface.</title>
        <authorList>
            <person name="Treitli S.C."/>
            <person name="Kolisko M."/>
            <person name="Husnik F."/>
            <person name="Keeling P."/>
            <person name="Hampl V."/>
        </authorList>
    </citation>
    <scope>NUCLEOTIDE SEQUENCE [LARGE SCALE GENOMIC DNA]</scope>
    <source>
        <strain evidence="2">ST1C</strain>
    </source>
</reference>
<feature type="compositionally biased region" description="Basic and acidic residues" evidence="1">
    <location>
        <begin position="507"/>
        <end position="535"/>
    </location>
</feature>
<dbReference type="Proteomes" id="UP000324800">
    <property type="component" value="Unassembled WGS sequence"/>
</dbReference>
<accession>A0A5J4W372</accession>
<evidence type="ECO:0008006" key="4">
    <source>
        <dbReference type="Google" id="ProtNLM"/>
    </source>
</evidence>
<feature type="compositionally biased region" description="Low complexity" evidence="1">
    <location>
        <begin position="50"/>
        <end position="64"/>
    </location>
</feature>
<feature type="compositionally biased region" description="Basic and acidic residues" evidence="1">
    <location>
        <begin position="235"/>
        <end position="244"/>
    </location>
</feature>
<protein>
    <recommendedName>
        <fullName evidence="4">Reverse transcriptase domain-containing protein</fullName>
    </recommendedName>
</protein>
<evidence type="ECO:0000256" key="1">
    <source>
        <dbReference type="SAM" id="MobiDB-lite"/>
    </source>
</evidence>